<keyword evidence="6 10" id="KW-0560">Oxidoreductase</keyword>
<dbReference type="PROSITE" id="PS00065">
    <property type="entry name" value="D_2_HYDROXYACID_DH_1"/>
    <property type="match status" value="1"/>
</dbReference>
<sequence>MDFKVLVTDQIAEEGIEILQQKFLVDIATDLTSGELIKRIPMYDALMVRSQTMVTKEVIEAGSKLKIIGRAGVGVDNIDVDAATQKGVVVVNAPEGNTISAAEHTVAMTLALSREIPDAHASLKAKKWERKKFLGVELRGKTLGVIGLGRVGAEVVRRAMGFEMNILAYDPYISDERASELGVKLTTVDDLIKKSDYITVHVPLTASTRDLISTGEFAKMKPSARVINCARGGIINEDALYDALRLKRIAGAAIDVFVEEPPLKSKLLELDNIVLTPHLGASTEEAQVKVAITVAEQIKNELSGQQVKNAINMPYVRPEVVNIITPYAHLAETLGLIGAQLVGGNYDSVEVSYQGDIANKDVDTVTIAALKGLLESALGSGVNYINAPVIAKERKIKVTESKSDTTDCYPSVISLIITYGDTAKKVNGIVVGSENHIVQIDDYHINITASKYMILVIHEDRPNIIGPCCVVLGKHNTNIAGMQVGRIKQGSNAIMILNIDTPITEEILKEVQAVDGIVSARQIVL</sequence>
<organism evidence="12 13">
    <name type="scientific">Candidatus Argoarchaeum ethanivorans</name>
    <dbReference type="NCBI Taxonomy" id="2608793"/>
    <lineage>
        <taxon>Archaea</taxon>
        <taxon>Methanobacteriati</taxon>
        <taxon>Methanobacteriota</taxon>
        <taxon>Stenosarchaea group</taxon>
        <taxon>Methanomicrobia</taxon>
        <taxon>Methanosarcinales</taxon>
        <taxon>Methanosarcinales incertae sedis</taxon>
        <taxon>GOM Arc I cluster</taxon>
        <taxon>Candidatus Argoarchaeum</taxon>
    </lineage>
</organism>
<dbReference type="EC" id="1.1.1.95" evidence="3 10"/>
<dbReference type="InterPro" id="IPR029753">
    <property type="entry name" value="D-isomer_DH_CS"/>
</dbReference>
<evidence type="ECO:0000256" key="10">
    <source>
        <dbReference type="RuleBase" id="RU363003"/>
    </source>
</evidence>
<evidence type="ECO:0000256" key="9">
    <source>
        <dbReference type="ARBA" id="ARBA00048731"/>
    </source>
</evidence>
<evidence type="ECO:0000256" key="8">
    <source>
        <dbReference type="ARBA" id="ARBA00023299"/>
    </source>
</evidence>
<dbReference type="PANTHER" id="PTHR42789:SF1">
    <property type="entry name" value="D-ISOMER SPECIFIC 2-HYDROXYACID DEHYDROGENASE FAMILY PROTEIN (AFU_ORTHOLOGUE AFUA_6G10090)"/>
    <property type="match status" value="1"/>
</dbReference>
<dbReference type="Pfam" id="PF02826">
    <property type="entry name" value="2-Hacid_dh_C"/>
    <property type="match status" value="1"/>
</dbReference>
<comment type="caution">
    <text evidence="12">The sequence shown here is derived from an EMBL/GenBank/DDBJ whole genome shotgun (WGS) entry which is preliminary data.</text>
</comment>
<dbReference type="SUPFAM" id="SSF51735">
    <property type="entry name" value="NAD(P)-binding Rossmann-fold domains"/>
    <property type="match status" value="1"/>
</dbReference>
<name>A0A811TE67_9EURY</name>
<dbReference type="InterPro" id="IPR036291">
    <property type="entry name" value="NAD(P)-bd_dom_sf"/>
</dbReference>
<evidence type="ECO:0000256" key="7">
    <source>
        <dbReference type="ARBA" id="ARBA00023027"/>
    </source>
</evidence>
<dbReference type="InterPro" id="IPR045626">
    <property type="entry name" value="PGDH_ASB_dom"/>
</dbReference>
<dbReference type="AlphaFoldDB" id="A0A811TE67"/>
<dbReference type="UniPathway" id="UPA00135">
    <property type="reaction ID" value="UER00196"/>
</dbReference>
<feature type="domain" description="ACT" evidence="11">
    <location>
        <begin position="453"/>
        <end position="525"/>
    </location>
</feature>
<dbReference type="Gene3D" id="3.30.1330.90">
    <property type="entry name" value="D-3-phosphoglycerate dehydrogenase, domain 3"/>
    <property type="match status" value="1"/>
</dbReference>
<dbReference type="CDD" id="cd04902">
    <property type="entry name" value="ACT_3PGDH-xct"/>
    <property type="match status" value="1"/>
</dbReference>
<keyword evidence="7 10" id="KW-0520">NAD</keyword>
<dbReference type="SUPFAM" id="SSF143548">
    <property type="entry name" value="Serine metabolism enzymes domain"/>
    <property type="match status" value="1"/>
</dbReference>
<dbReference type="FunFam" id="3.40.50.720:FF:000021">
    <property type="entry name" value="D-3-phosphoglycerate dehydrogenase"/>
    <property type="match status" value="1"/>
</dbReference>
<evidence type="ECO:0000313" key="13">
    <source>
        <dbReference type="Proteomes" id="UP000612009"/>
    </source>
</evidence>
<dbReference type="PROSITE" id="PS51671">
    <property type="entry name" value="ACT"/>
    <property type="match status" value="1"/>
</dbReference>
<comment type="catalytic activity">
    <reaction evidence="9 10">
        <text>(2R)-3-phosphoglycerate + NAD(+) = 3-phosphooxypyruvate + NADH + H(+)</text>
        <dbReference type="Rhea" id="RHEA:12641"/>
        <dbReference type="ChEBI" id="CHEBI:15378"/>
        <dbReference type="ChEBI" id="CHEBI:18110"/>
        <dbReference type="ChEBI" id="CHEBI:57540"/>
        <dbReference type="ChEBI" id="CHEBI:57945"/>
        <dbReference type="ChEBI" id="CHEBI:58272"/>
        <dbReference type="EC" id="1.1.1.95"/>
    </reaction>
</comment>
<dbReference type="FunFam" id="3.30.1330.90:FF:000003">
    <property type="entry name" value="D-3-phosphoglycerate dehydrogenase"/>
    <property type="match status" value="1"/>
</dbReference>
<comment type="pathway">
    <text evidence="1 10">Amino-acid biosynthesis; L-serine biosynthesis; L-serine from 3-phospho-D-glycerate: step 1/3.</text>
</comment>
<dbReference type="InterPro" id="IPR002912">
    <property type="entry name" value="ACT_dom"/>
</dbReference>
<evidence type="ECO:0000313" key="12">
    <source>
        <dbReference type="EMBL" id="CAD6494120.1"/>
    </source>
</evidence>
<evidence type="ECO:0000256" key="4">
    <source>
        <dbReference type="ARBA" id="ARBA00021582"/>
    </source>
</evidence>
<dbReference type="PANTHER" id="PTHR42789">
    <property type="entry name" value="D-ISOMER SPECIFIC 2-HYDROXYACID DEHYDROGENASE FAMILY PROTEIN (AFU_ORTHOLOGUE AFUA_6G10090)"/>
    <property type="match status" value="1"/>
</dbReference>
<evidence type="ECO:0000256" key="2">
    <source>
        <dbReference type="ARBA" id="ARBA00005854"/>
    </source>
</evidence>
<dbReference type="InterPro" id="IPR006139">
    <property type="entry name" value="D-isomer_2_OHA_DH_cat_dom"/>
</dbReference>
<evidence type="ECO:0000256" key="3">
    <source>
        <dbReference type="ARBA" id="ARBA00013143"/>
    </source>
</evidence>
<dbReference type="InterPro" id="IPR029752">
    <property type="entry name" value="D-isomer_DH_CS1"/>
</dbReference>
<dbReference type="GO" id="GO:0006564">
    <property type="term" value="P:L-serine biosynthetic process"/>
    <property type="evidence" value="ECO:0007669"/>
    <property type="project" value="UniProtKB-UniRule"/>
</dbReference>
<keyword evidence="12" id="KW-0670">Pyruvate</keyword>
<dbReference type="SUPFAM" id="SSF52283">
    <property type="entry name" value="Formate/glycerate dehydrogenase catalytic domain-like"/>
    <property type="match status" value="1"/>
</dbReference>
<gene>
    <name evidence="12" type="primary">ghrB</name>
    <name evidence="12" type="ORF">LAKADJCE_00656</name>
</gene>
<dbReference type="EMBL" id="CAJHIR010000039">
    <property type="protein sequence ID" value="CAD6494120.1"/>
    <property type="molecule type" value="Genomic_DNA"/>
</dbReference>
<dbReference type="Gene3D" id="3.40.50.720">
    <property type="entry name" value="NAD(P)-binding Rossmann-like Domain"/>
    <property type="match status" value="2"/>
</dbReference>
<dbReference type="Proteomes" id="UP000612009">
    <property type="component" value="Unassembled WGS sequence"/>
</dbReference>
<proteinExistence type="inferred from homology"/>
<dbReference type="GO" id="GO:0004617">
    <property type="term" value="F:phosphoglycerate dehydrogenase activity"/>
    <property type="evidence" value="ECO:0007669"/>
    <property type="project" value="UniProtKB-UniRule"/>
</dbReference>
<reference evidence="12" key="1">
    <citation type="submission" date="2020-10" db="EMBL/GenBank/DDBJ databases">
        <authorList>
            <person name="Hahn C.J."/>
            <person name="Laso-Perez R."/>
            <person name="Vulcano F."/>
            <person name="Vaziourakis K.-M."/>
            <person name="Stokke R."/>
            <person name="Steen I.H."/>
            <person name="Teske A."/>
            <person name="Boetius A."/>
            <person name="Liebeke M."/>
            <person name="Amann R."/>
            <person name="Knittel K."/>
        </authorList>
    </citation>
    <scope>NUCLEOTIDE SEQUENCE</scope>
    <source>
        <strain evidence="12">Gfbio:e3339647-f889-4370-9287-4fb5cb688e4c:AG392J18_GoMArc1</strain>
    </source>
</reference>
<dbReference type="InterPro" id="IPR029009">
    <property type="entry name" value="ASB_dom_sf"/>
</dbReference>
<evidence type="ECO:0000256" key="1">
    <source>
        <dbReference type="ARBA" id="ARBA00005216"/>
    </source>
</evidence>
<accession>A0A811TE67</accession>
<dbReference type="CDD" id="cd12173">
    <property type="entry name" value="PGDH_4"/>
    <property type="match status" value="1"/>
</dbReference>
<dbReference type="InterPro" id="IPR045865">
    <property type="entry name" value="ACT-like_dom_sf"/>
</dbReference>
<evidence type="ECO:0000256" key="5">
    <source>
        <dbReference type="ARBA" id="ARBA00022605"/>
    </source>
</evidence>
<dbReference type="Pfam" id="PF19304">
    <property type="entry name" value="PGDH_inter"/>
    <property type="match status" value="1"/>
</dbReference>
<dbReference type="Gene3D" id="3.30.70.260">
    <property type="match status" value="1"/>
</dbReference>
<dbReference type="PROSITE" id="PS00671">
    <property type="entry name" value="D_2_HYDROXYACID_DH_3"/>
    <property type="match status" value="1"/>
</dbReference>
<keyword evidence="5 10" id="KW-0028">Amino-acid biosynthesis</keyword>
<dbReference type="InterPro" id="IPR006140">
    <property type="entry name" value="D-isomer_DH_NAD-bd"/>
</dbReference>
<dbReference type="InterPro" id="IPR050857">
    <property type="entry name" value="D-2-hydroxyacid_DH"/>
</dbReference>
<keyword evidence="8 10" id="KW-0718">Serine biosynthesis</keyword>
<comment type="similarity">
    <text evidence="2 10">Belongs to the D-isomer specific 2-hydroxyacid dehydrogenase family.</text>
</comment>
<protein>
    <recommendedName>
        <fullName evidence="4 10">D-3-phosphoglycerate dehydrogenase</fullName>
        <ecNumber evidence="3 10">1.1.1.95</ecNumber>
    </recommendedName>
</protein>
<dbReference type="NCBIfam" id="TIGR01327">
    <property type="entry name" value="PGDH"/>
    <property type="match status" value="1"/>
</dbReference>
<evidence type="ECO:0000259" key="11">
    <source>
        <dbReference type="PROSITE" id="PS51671"/>
    </source>
</evidence>
<dbReference type="Pfam" id="PF00389">
    <property type="entry name" value="2-Hacid_dh"/>
    <property type="match status" value="1"/>
</dbReference>
<dbReference type="InterPro" id="IPR006236">
    <property type="entry name" value="PGDH"/>
</dbReference>
<dbReference type="GO" id="GO:0051287">
    <property type="term" value="F:NAD binding"/>
    <property type="evidence" value="ECO:0007669"/>
    <property type="project" value="UniProtKB-UniRule"/>
</dbReference>
<dbReference type="SUPFAM" id="SSF55021">
    <property type="entry name" value="ACT-like"/>
    <property type="match status" value="1"/>
</dbReference>
<evidence type="ECO:0000256" key="6">
    <source>
        <dbReference type="ARBA" id="ARBA00023002"/>
    </source>
</evidence>